<sequence>MGNNKDPKKEGLLSRLKAEERKDLAMNGKKAENKEEEVSEVPFITLQAELSLDSRRLLVAQALAVDLFQDGEEVHKRKVLDWEAELNQGGAWERLCLEQDPFILTGLMWAWLEQLKEPVISAEAAQTLDPKNKNPKTALSSLDQGPRETLTCILDCMAHMQFIPEKVEKAFLNRTIKAFTGVQGTTEESELYKSMSKVLAFVLDNKRKALAVPEYPRSCFRLL</sequence>
<feature type="compositionally biased region" description="Basic and acidic residues" evidence="1">
    <location>
        <begin position="1"/>
        <end position="33"/>
    </location>
</feature>
<name>A0AAW0MPD4_9GOBI</name>
<reference evidence="3" key="1">
    <citation type="submission" date="2024-04" db="EMBL/GenBank/DDBJ databases">
        <title>Salinicola lusitanus LLJ914,a marine bacterium isolated from the Okinawa Trough.</title>
        <authorList>
            <person name="Li J."/>
        </authorList>
    </citation>
    <scope>NUCLEOTIDE SEQUENCE [LARGE SCALE GENOMIC DNA]</scope>
</reference>
<evidence type="ECO:0000313" key="3">
    <source>
        <dbReference type="Proteomes" id="UP001460270"/>
    </source>
</evidence>
<accession>A0AAW0MPD4</accession>
<organism evidence="2 3">
    <name type="scientific">Mugilogobius chulae</name>
    <name type="common">yellowstripe goby</name>
    <dbReference type="NCBI Taxonomy" id="88201"/>
    <lineage>
        <taxon>Eukaryota</taxon>
        <taxon>Metazoa</taxon>
        <taxon>Chordata</taxon>
        <taxon>Craniata</taxon>
        <taxon>Vertebrata</taxon>
        <taxon>Euteleostomi</taxon>
        <taxon>Actinopterygii</taxon>
        <taxon>Neopterygii</taxon>
        <taxon>Teleostei</taxon>
        <taxon>Neoteleostei</taxon>
        <taxon>Acanthomorphata</taxon>
        <taxon>Gobiaria</taxon>
        <taxon>Gobiiformes</taxon>
        <taxon>Gobioidei</taxon>
        <taxon>Gobiidae</taxon>
        <taxon>Gobionellinae</taxon>
        <taxon>Mugilogobius</taxon>
    </lineage>
</organism>
<dbReference type="Proteomes" id="UP001460270">
    <property type="component" value="Unassembled WGS sequence"/>
</dbReference>
<feature type="region of interest" description="Disordered" evidence="1">
    <location>
        <begin position="1"/>
        <end position="35"/>
    </location>
</feature>
<proteinExistence type="predicted"/>
<dbReference type="AlphaFoldDB" id="A0AAW0MPD4"/>
<protein>
    <submittedName>
        <fullName evidence="2">Uncharacterized protein</fullName>
    </submittedName>
</protein>
<keyword evidence="3" id="KW-1185">Reference proteome</keyword>
<evidence type="ECO:0000313" key="2">
    <source>
        <dbReference type="EMBL" id="KAK7878649.1"/>
    </source>
</evidence>
<evidence type="ECO:0000256" key="1">
    <source>
        <dbReference type="SAM" id="MobiDB-lite"/>
    </source>
</evidence>
<dbReference type="EMBL" id="JBBPFD010000491">
    <property type="protein sequence ID" value="KAK7878649.1"/>
    <property type="molecule type" value="Genomic_DNA"/>
</dbReference>
<comment type="caution">
    <text evidence="2">The sequence shown here is derived from an EMBL/GenBank/DDBJ whole genome shotgun (WGS) entry which is preliminary data.</text>
</comment>
<gene>
    <name evidence="2" type="ORF">WMY93_030485</name>
</gene>